<protein>
    <submittedName>
        <fullName evidence="2">Uncharacterized protein</fullName>
    </submittedName>
</protein>
<gene>
    <name evidence="2" type="ORF">KV110_13255</name>
</gene>
<reference evidence="2 3" key="1">
    <citation type="submission" date="2021-07" db="EMBL/GenBank/DDBJ databases">
        <title>Whole Genome Sequence of Nocardia Iowensis.</title>
        <authorList>
            <person name="Lamm A."/>
            <person name="Collins-Fairclough A.M."/>
            <person name="Bunk B."/>
            <person name="Sproer C."/>
        </authorList>
    </citation>
    <scope>NUCLEOTIDE SEQUENCE [LARGE SCALE GENOMIC DNA]</scope>
    <source>
        <strain evidence="2 3">NRRL 5646</strain>
    </source>
</reference>
<feature type="transmembrane region" description="Helical" evidence="1">
    <location>
        <begin position="12"/>
        <end position="32"/>
    </location>
</feature>
<dbReference type="EMBL" id="CP078145">
    <property type="protein sequence ID" value="QXN93935.1"/>
    <property type="molecule type" value="Genomic_DNA"/>
</dbReference>
<feature type="transmembrane region" description="Helical" evidence="1">
    <location>
        <begin position="38"/>
        <end position="59"/>
    </location>
</feature>
<name>A0ABX8RZZ0_NOCIO</name>
<sequence length="63" mass="6253">MTDHRPTRIAGIEPGTAVLASATCLALTIGVAALTQSVAATVAACASIVAGLVIVLIILPRQT</sequence>
<dbReference type="RefSeq" id="WP_218476303.1">
    <property type="nucleotide sequence ID" value="NZ_BAABJN010000018.1"/>
</dbReference>
<keyword evidence="1" id="KW-0472">Membrane</keyword>
<keyword evidence="1" id="KW-0812">Transmembrane</keyword>
<accession>A0ABX8RZZ0</accession>
<proteinExistence type="predicted"/>
<keyword evidence="1" id="KW-1133">Transmembrane helix</keyword>
<evidence type="ECO:0000313" key="3">
    <source>
        <dbReference type="Proteomes" id="UP000694257"/>
    </source>
</evidence>
<evidence type="ECO:0000313" key="2">
    <source>
        <dbReference type="EMBL" id="QXN93935.1"/>
    </source>
</evidence>
<organism evidence="2 3">
    <name type="scientific">Nocardia iowensis</name>
    <dbReference type="NCBI Taxonomy" id="204891"/>
    <lineage>
        <taxon>Bacteria</taxon>
        <taxon>Bacillati</taxon>
        <taxon>Actinomycetota</taxon>
        <taxon>Actinomycetes</taxon>
        <taxon>Mycobacteriales</taxon>
        <taxon>Nocardiaceae</taxon>
        <taxon>Nocardia</taxon>
    </lineage>
</organism>
<evidence type="ECO:0000256" key="1">
    <source>
        <dbReference type="SAM" id="Phobius"/>
    </source>
</evidence>
<keyword evidence="3" id="KW-1185">Reference proteome</keyword>
<dbReference type="Proteomes" id="UP000694257">
    <property type="component" value="Chromosome"/>
</dbReference>